<reference evidence="1 2" key="1">
    <citation type="submission" date="2010-11" db="EMBL/GenBank/DDBJ databases">
        <title>Complete nucleotide sequence of the bacteriophage EcP1, a new member of the N4-like viruses.</title>
        <authorList>
            <person name="Zhu J."/>
            <person name="Rao X."/>
            <person name="Tan Y."/>
            <person name="Hu Z."/>
            <person name="Xiong K."/>
            <person name="Chen Z."/>
            <person name="Li S."/>
            <person name="Yang J."/>
            <person name="Jin X."/>
            <person name="Chen Y."/>
            <person name="Hu F."/>
        </authorList>
    </citation>
    <scope>NUCLEOTIDE SEQUENCE [LARGE SCALE GENOMIC DNA]</scope>
</reference>
<proteinExistence type="predicted"/>
<dbReference type="GeneID" id="14006852"/>
<sequence length="108" mass="11371">MSLAKTVSMTSAMSTSVVATLGAVQTTAMAINNTATAAAHATGWLADEIAAAADDRAHRRVVTREIKRYTFVAEAGVELSEALKAMEATRSQLTDDVKAQFDAIINAK</sequence>
<evidence type="ECO:0000313" key="2">
    <source>
        <dbReference type="Proteomes" id="UP000007263"/>
    </source>
</evidence>
<dbReference type="Proteomes" id="UP000007263">
    <property type="component" value="Segment"/>
</dbReference>
<dbReference type="EMBL" id="HQ641380">
    <property type="protein sequence ID" value="ADU79224.1"/>
    <property type="molecule type" value="Genomic_DNA"/>
</dbReference>
<gene>
    <name evidence="1" type="ORF">EcP1_gp73</name>
</gene>
<keyword evidence="2" id="KW-1185">Reference proteome</keyword>
<organism evidence="1 2">
    <name type="scientific">Enterobacter phage EcP1</name>
    <dbReference type="NCBI Taxonomy" id="942016"/>
    <lineage>
        <taxon>Viruses</taxon>
        <taxon>Duplodnaviria</taxon>
        <taxon>Heunggongvirae</taxon>
        <taxon>Uroviricota</taxon>
        <taxon>Caudoviricetes</taxon>
        <taxon>Schitoviridae</taxon>
        <taxon>Eceepunavirus</taxon>
        <taxon>Eceepunavirus EcP1</taxon>
    </lineage>
</organism>
<evidence type="ECO:0000313" key="1">
    <source>
        <dbReference type="EMBL" id="ADU79224.1"/>
    </source>
</evidence>
<protein>
    <submittedName>
        <fullName evidence="1">Uncharacterized protein</fullName>
    </submittedName>
</protein>
<name>E9NIJ8_9CAUD</name>
<accession>E9NIJ8</accession>
<dbReference type="KEGG" id="vg:14006852"/>
<dbReference type="RefSeq" id="YP_007003196.1">
    <property type="nucleotide sequence ID" value="NC_019485.1"/>
</dbReference>